<name>A0ABX7H8F1_9BACT</name>
<gene>
    <name evidence="1" type="ORF">I6J59_02935</name>
</gene>
<dbReference type="Proteomes" id="UP000654720">
    <property type="component" value="Chromosome"/>
</dbReference>
<dbReference type="RefSeq" id="WP_027202156.1">
    <property type="nucleotide sequence ID" value="NZ_CP069450.1"/>
</dbReference>
<accession>A0ABX7H8F1</accession>
<proteinExistence type="predicted"/>
<evidence type="ECO:0000313" key="2">
    <source>
        <dbReference type="Proteomes" id="UP000654720"/>
    </source>
</evidence>
<dbReference type="GeneID" id="93096577"/>
<dbReference type="PROSITE" id="PS51257">
    <property type="entry name" value="PROKAR_LIPOPROTEIN"/>
    <property type="match status" value="1"/>
</dbReference>
<reference evidence="1 2" key="1">
    <citation type="submission" date="2021-02" db="EMBL/GenBank/DDBJ databases">
        <title>FDA dAtabase for Regulatory Grade micrObial Sequences (FDA-ARGOS): Supporting development and validation of Infectious Disease Dx tests.</title>
        <authorList>
            <person name="Carlson P."/>
            <person name="Fischbach M."/>
            <person name="Hastie J."/>
            <person name="Bilen M."/>
            <person name="Cheng A."/>
            <person name="Tallon L."/>
            <person name="Sadzewicz L."/>
            <person name="Zhao X."/>
            <person name="Boylan J."/>
            <person name="Ott S."/>
            <person name="Bowen H."/>
            <person name="Vavikolanu K."/>
            <person name="Mehta A."/>
            <person name="Aluvathingal J."/>
            <person name="Nadendla S."/>
            <person name="Yan Y."/>
            <person name="Sichtig H."/>
        </authorList>
    </citation>
    <scope>NUCLEOTIDE SEQUENCE [LARGE SCALE GENOMIC DNA]</scope>
    <source>
        <strain evidence="1 2">FDAARGOS_1229</strain>
    </source>
</reference>
<keyword evidence="2" id="KW-1185">Reference proteome</keyword>
<dbReference type="EMBL" id="CP069450">
    <property type="protein sequence ID" value="QRO50605.1"/>
    <property type="molecule type" value="Genomic_DNA"/>
</dbReference>
<evidence type="ECO:0008006" key="3">
    <source>
        <dbReference type="Google" id="ProtNLM"/>
    </source>
</evidence>
<organism evidence="1 2">
    <name type="scientific">Butyricimonas virosa</name>
    <dbReference type="NCBI Taxonomy" id="544645"/>
    <lineage>
        <taxon>Bacteria</taxon>
        <taxon>Pseudomonadati</taxon>
        <taxon>Bacteroidota</taxon>
        <taxon>Bacteroidia</taxon>
        <taxon>Bacteroidales</taxon>
        <taxon>Odoribacteraceae</taxon>
        <taxon>Butyricimonas</taxon>
    </lineage>
</organism>
<protein>
    <recommendedName>
        <fullName evidence="3">Lipoprotein</fullName>
    </recommendedName>
</protein>
<sequence>MKAIIPIISILLLCSCSRYLQIIQIQGKENISTKEDKLTYEDSNCKISYNFWYEGGLSGFEFHNKTDQMIKIDLSECFFIKNGYAYDYFQDRKFIEQQSSGSSISSMFMNNQSKGEYSSSTTFPVGFVGLPYKTEHEGKLSQEANSYGTSYTTYQGKSVGVETMEQKIISIPPHTTKLIKGFIITPSIYRNCDLLLVPYQKDNKLDARVSSLKFSSNDSPLNFSNHVKYYVGEQKSGYSVKNNFYMSEVKNMNYKDATRSIYPEWCGVKQGKIKVVKDASANKFYLQYKINPRKAMKH</sequence>
<evidence type="ECO:0000313" key="1">
    <source>
        <dbReference type="EMBL" id="QRO50605.1"/>
    </source>
</evidence>